<dbReference type="EMBL" id="LCWV01000001">
    <property type="protein sequence ID" value="PWI76848.1"/>
    <property type="molecule type" value="Genomic_DNA"/>
</dbReference>
<reference evidence="2 3" key="1">
    <citation type="journal article" date="2016" name="Front. Microbiol.">
        <title>Genome and transcriptome sequences reveal the specific parasitism of the nematophagous Purpureocillium lilacinum 36-1.</title>
        <authorList>
            <person name="Xie J."/>
            <person name="Li S."/>
            <person name="Mo C."/>
            <person name="Xiao X."/>
            <person name="Peng D."/>
            <person name="Wang G."/>
            <person name="Xiao Y."/>
        </authorList>
    </citation>
    <scope>NUCLEOTIDE SEQUENCE [LARGE SCALE GENOMIC DNA]</scope>
    <source>
        <strain evidence="2 3">36-1</strain>
    </source>
</reference>
<dbReference type="AlphaFoldDB" id="A0A2U3EQR8"/>
<evidence type="ECO:0000313" key="3">
    <source>
        <dbReference type="Proteomes" id="UP000245956"/>
    </source>
</evidence>
<feature type="region of interest" description="Disordered" evidence="1">
    <location>
        <begin position="45"/>
        <end position="149"/>
    </location>
</feature>
<proteinExistence type="predicted"/>
<comment type="caution">
    <text evidence="2">The sequence shown here is derived from an EMBL/GenBank/DDBJ whole genome shotgun (WGS) entry which is preliminary data.</text>
</comment>
<sequence length="149" mass="16063">MMRWDGMGCDEGKKKSTGCGMSGPATARGGVGSGEFQRAWAAIESPSQMRLPRLPRACPMREPHWPISGRAPRRRPMAGGAAGGAHRPMAGPQMATPGGDDAPDWLRLADRAPRASPLRARRKSQPPPLRRCAMPEGRASSDPQVKYRP</sequence>
<dbReference type="Proteomes" id="UP000245956">
    <property type="component" value="Unassembled WGS sequence"/>
</dbReference>
<feature type="region of interest" description="Disordered" evidence="1">
    <location>
        <begin position="1"/>
        <end position="32"/>
    </location>
</feature>
<protein>
    <submittedName>
        <fullName evidence="2">Uncharacterized protein</fullName>
    </submittedName>
</protein>
<organism evidence="2 3">
    <name type="scientific">Purpureocillium lilacinum</name>
    <name type="common">Paecilomyces lilacinus</name>
    <dbReference type="NCBI Taxonomy" id="33203"/>
    <lineage>
        <taxon>Eukaryota</taxon>
        <taxon>Fungi</taxon>
        <taxon>Dikarya</taxon>
        <taxon>Ascomycota</taxon>
        <taxon>Pezizomycotina</taxon>
        <taxon>Sordariomycetes</taxon>
        <taxon>Hypocreomycetidae</taxon>
        <taxon>Hypocreales</taxon>
        <taxon>Ophiocordycipitaceae</taxon>
        <taxon>Purpureocillium</taxon>
    </lineage>
</organism>
<accession>A0A2U3EQR8</accession>
<gene>
    <name evidence="2" type="ORF">PCL_04042</name>
</gene>
<name>A0A2U3EQR8_PURLI</name>
<evidence type="ECO:0000256" key="1">
    <source>
        <dbReference type="SAM" id="MobiDB-lite"/>
    </source>
</evidence>
<evidence type="ECO:0000313" key="2">
    <source>
        <dbReference type="EMBL" id="PWI76848.1"/>
    </source>
</evidence>